<dbReference type="EMBL" id="CP001087">
    <property type="protein sequence ID" value="ACN16941.1"/>
    <property type="molecule type" value="Genomic_DNA"/>
</dbReference>
<evidence type="ECO:0000256" key="3">
    <source>
        <dbReference type="ARBA" id="ARBA00022729"/>
    </source>
</evidence>
<dbReference type="eggNOG" id="COG1638">
    <property type="taxonomic scope" value="Bacteria"/>
</dbReference>
<name>C0QBD9_DESAH</name>
<dbReference type="Gene3D" id="3.40.190.170">
    <property type="entry name" value="Bacterial extracellular solute-binding protein, family 7"/>
    <property type="match status" value="1"/>
</dbReference>
<dbReference type="CDD" id="cd13603">
    <property type="entry name" value="PBP2_TRAP_Siap_TeaA_like"/>
    <property type="match status" value="1"/>
</dbReference>
<dbReference type="InterPro" id="IPR038404">
    <property type="entry name" value="TRAP_DctP_sf"/>
</dbReference>
<keyword evidence="2" id="KW-0813">Transport</keyword>
<dbReference type="RefSeq" id="WP_015905684.1">
    <property type="nucleotide sequence ID" value="NC_012108.1"/>
</dbReference>
<dbReference type="InterPro" id="IPR004682">
    <property type="entry name" value="TRAP_DctP"/>
</dbReference>
<keyword evidence="3 4" id="KW-0732">Signal</keyword>
<gene>
    <name evidence="5" type="primary">dctP8</name>
    <name evidence="5" type="ordered locus">HRM2_38830</name>
</gene>
<protein>
    <submittedName>
        <fullName evidence="5">DctP8</fullName>
    </submittedName>
</protein>
<evidence type="ECO:0000313" key="6">
    <source>
        <dbReference type="Proteomes" id="UP000000442"/>
    </source>
</evidence>
<evidence type="ECO:0000256" key="2">
    <source>
        <dbReference type="ARBA" id="ARBA00022448"/>
    </source>
</evidence>
<evidence type="ECO:0000256" key="4">
    <source>
        <dbReference type="SAM" id="SignalP"/>
    </source>
</evidence>
<feature type="chain" id="PRO_5002902273" evidence="4">
    <location>
        <begin position="27"/>
        <end position="337"/>
    </location>
</feature>
<dbReference type="InterPro" id="IPR018389">
    <property type="entry name" value="DctP_fam"/>
</dbReference>
<dbReference type="GO" id="GO:0030288">
    <property type="term" value="C:outer membrane-bounded periplasmic space"/>
    <property type="evidence" value="ECO:0007669"/>
    <property type="project" value="InterPro"/>
</dbReference>
<feature type="signal peptide" evidence="4">
    <location>
        <begin position="1"/>
        <end position="26"/>
    </location>
</feature>
<dbReference type="NCBIfam" id="NF037995">
    <property type="entry name" value="TRAP_S1"/>
    <property type="match status" value="1"/>
</dbReference>
<dbReference type="PANTHER" id="PTHR33376">
    <property type="match status" value="1"/>
</dbReference>
<reference evidence="5 6" key="1">
    <citation type="journal article" date="2009" name="Environ. Microbiol.">
        <title>Genome sequence of Desulfobacterium autotrophicum HRM2, a marine sulfate reducer oxidizing organic carbon completely to carbon dioxide.</title>
        <authorList>
            <person name="Strittmatter A.W."/>
            <person name="Liesegang H."/>
            <person name="Rabus R."/>
            <person name="Decker I."/>
            <person name="Amann J."/>
            <person name="Andres S."/>
            <person name="Henne A."/>
            <person name="Fricke W.F."/>
            <person name="Martinez-Arias R."/>
            <person name="Bartels D."/>
            <person name="Goesmann A."/>
            <person name="Krause L."/>
            <person name="Puehler A."/>
            <person name="Klenk H.P."/>
            <person name="Richter M."/>
            <person name="Schuler M."/>
            <person name="Gloeckner F.O."/>
            <person name="Meyerdierks A."/>
            <person name="Gottschalk G."/>
            <person name="Amann R."/>
        </authorList>
    </citation>
    <scope>NUCLEOTIDE SEQUENCE [LARGE SCALE GENOMIC DNA]</scope>
    <source>
        <strain evidence="6">ATCC 43914 / DSM 3382 / HRM2</strain>
    </source>
</reference>
<dbReference type="AlphaFoldDB" id="C0QBD9"/>
<dbReference type="PIRSF" id="PIRSF006470">
    <property type="entry name" value="DctB"/>
    <property type="match status" value="1"/>
</dbReference>
<comment type="similarity">
    <text evidence="1">Belongs to the bacterial solute-binding protein 7 family.</text>
</comment>
<proteinExistence type="inferred from homology"/>
<dbReference type="HOGENOM" id="CLU_036176_1_3_7"/>
<keyword evidence="6" id="KW-1185">Reference proteome</keyword>
<evidence type="ECO:0000313" key="5">
    <source>
        <dbReference type="EMBL" id="ACN16941.1"/>
    </source>
</evidence>
<accession>C0QBD9</accession>
<dbReference type="GO" id="GO:0055085">
    <property type="term" value="P:transmembrane transport"/>
    <property type="evidence" value="ECO:0007669"/>
    <property type="project" value="InterPro"/>
</dbReference>
<dbReference type="Pfam" id="PF03480">
    <property type="entry name" value="DctP"/>
    <property type="match status" value="1"/>
</dbReference>
<dbReference type="STRING" id="177437.HRM2_38830"/>
<dbReference type="PANTHER" id="PTHR33376:SF7">
    <property type="entry name" value="C4-DICARBOXYLATE-BINDING PROTEIN DCTB"/>
    <property type="match status" value="1"/>
</dbReference>
<evidence type="ECO:0000256" key="1">
    <source>
        <dbReference type="ARBA" id="ARBA00009023"/>
    </source>
</evidence>
<dbReference type="OrthoDB" id="8690069at2"/>
<sequence>MKKMNLTRILAVCLSLTFGVCGTTFAKAKHTFTLGHTEPTNVSTHLAALKFAELISERTNGDIEIVIHPNSELGAAADQAQMVQSGAISMAMLPAGHVATIVPEVQIFTIPFLFPGDIHEMARIVNGPAINVLNKDFSEKDIELLAVLPHAPKQFTSNKPINVPADFKGQKIRTMASPLIVESYKLLGATPVPINYHEVYTALQLGTVDGEENPFWAIGEMKFYEVQKYIVESNHAYLATIFFMNKAMLSGLPADYRDIVIKTAHEILPYQLEAELKIDKENEEKIRAHKGTTVTVLSADAVAEFKAIMKPVKDIYIKMAGDSGKEVLETYEREMSK</sequence>
<organism evidence="5 6">
    <name type="scientific">Desulforapulum autotrophicum (strain ATCC 43914 / DSM 3382 / VKM B-1955 / HRM2)</name>
    <name type="common">Desulfobacterium autotrophicum</name>
    <dbReference type="NCBI Taxonomy" id="177437"/>
    <lineage>
        <taxon>Bacteria</taxon>
        <taxon>Pseudomonadati</taxon>
        <taxon>Thermodesulfobacteriota</taxon>
        <taxon>Desulfobacteria</taxon>
        <taxon>Desulfobacterales</taxon>
        <taxon>Desulfobacteraceae</taxon>
        <taxon>Desulforapulum</taxon>
    </lineage>
</organism>
<dbReference type="NCBIfam" id="TIGR00787">
    <property type="entry name" value="dctP"/>
    <property type="match status" value="1"/>
</dbReference>
<dbReference type="KEGG" id="dat:HRM2_38830"/>
<dbReference type="Proteomes" id="UP000000442">
    <property type="component" value="Chromosome"/>
</dbReference>